<evidence type="ECO:0008006" key="3">
    <source>
        <dbReference type="Google" id="ProtNLM"/>
    </source>
</evidence>
<dbReference type="GO" id="GO:0006261">
    <property type="term" value="P:DNA-templated DNA replication"/>
    <property type="evidence" value="ECO:0007669"/>
    <property type="project" value="InterPro"/>
</dbReference>
<gene>
    <name evidence="1" type="ORF">CWI37_1092p0020</name>
</gene>
<proteinExistence type="predicted"/>
<dbReference type="GO" id="GO:0042276">
    <property type="term" value="P:error-prone translesion synthesis"/>
    <property type="evidence" value="ECO:0007669"/>
    <property type="project" value="TreeGrafter"/>
</dbReference>
<dbReference type="EMBL" id="PITJ01001092">
    <property type="protein sequence ID" value="TBU00167.1"/>
    <property type="molecule type" value="Genomic_DNA"/>
</dbReference>
<dbReference type="AlphaFoldDB" id="A0A4Q9KYS9"/>
<name>A0A4Q9KYS9_9MICR</name>
<dbReference type="VEuPathDB" id="MicrosporidiaDB:CWI37_1092p0020"/>
<evidence type="ECO:0000313" key="1">
    <source>
        <dbReference type="EMBL" id="TBU00167.1"/>
    </source>
</evidence>
<organism evidence="1 2">
    <name type="scientific">Hamiltosporidium tvaerminnensis</name>
    <dbReference type="NCBI Taxonomy" id="1176355"/>
    <lineage>
        <taxon>Eukaryota</taxon>
        <taxon>Fungi</taxon>
        <taxon>Fungi incertae sedis</taxon>
        <taxon>Microsporidia</taxon>
        <taxon>Dubosqiidae</taxon>
        <taxon>Hamiltosporidium</taxon>
    </lineage>
</organism>
<protein>
    <recommendedName>
        <fullName evidence="3">DNA polymerase alpha subunit B</fullName>
    </recommendedName>
</protein>
<dbReference type="PANTHER" id="PTHR12708">
    <property type="entry name" value="DNA POLYMERASE EPSILON SUBUNIT B"/>
    <property type="match status" value="1"/>
</dbReference>
<dbReference type="GO" id="GO:0008622">
    <property type="term" value="C:epsilon DNA polymerase complex"/>
    <property type="evidence" value="ECO:0007669"/>
    <property type="project" value="InterPro"/>
</dbReference>
<dbReference type="GO" id="GO:0003677">
    <property type="term" value="F:DNA binding"/>
    <property type="evidence" value="ECO:0007669"/>
    <property type="project" value="InterPro"/>
</dbReference>
<evidence type="ECO:0000313" key="2">
    <source>
        <dbReference type="Proteomes" id="UP000292362"/>
    </source>
</evidence>
<comment type="caution">
    <text evidence="1">The sequence shown here is derived from an EMBL/GenBank/DDBJ whole genome shotgun (WGS) entry which is preliminary data.</text>
</comment>
<reference evidence="1 2" key="1">
    <citation type="submission" date="2017-12" db="EMBL/GenBank/DDBJ databases">
        <authorList>
            <person name="Pombert J.-F."/>
            <person name="Haag K.L."/>
            <person name="Ebert D."/>
        </authorList>
    </citation>
    <scope>NUCLEOTIDE SEQUENCE [LARGE SCALE GENOMIC DNA]</scope>
    <source>
        <strain evidence="1">FI-OER-3-3</strain>
    </source>
</reference>
<dbReference type="Proteomes" id="UP000292362">
    <property type="component" value="Unassembled WGS sequence"/>
</dbReference>
<dbReference type="PANTHER" id="PTHR12708:SF0">
    <property type="entry name" value="DNA POLYMERASE EPSILON SUBUNIT 2"/>
    <property type="match status" value="1"/>
</dbReference>
<dbReference type="InterPro" id="IPR016266">
    <property type="entry name" value="POLE2"/>
</dbReference>
<accession>A0A4Q9KYS9</accession>
<sequence>MKLKIYKTFTQENNIIMSQDVLLHLEKHISDTNTLNLVLEKYLELYSTSKADIKKIENIFDLLKSKSEKSLERNYFLIKNNEFVKMNLKNKFNFLKQKIQAEIQPIYSLKENEETIIFGIYYISSTNKQILEDIDNTVELDFKYLNDSICLIENTFISVKGILINEIFQVNQVVLPQILKSKTGDLSLQKNEKKIIFISDFLINKNYLKRLENIILLNSKVNIIVLMGQFKVKNIYEEIKEFTNKFININFIIVPDKNDIFPSFLPKVLPYNLKYKNIYFTTNPTTIFLNDRTIYIIKEDIFRNNKNKSTFLDTNFKSKYKSCDTNFKDKTESLNTDFEDESMSLETNNKENINLNPEQNIQNKSSFQGTNFNTNFITTYFSQYSFVPSYKEYMSFDNLPDLFIVGQKSFSHCQEIRNVLFASSGEFNKEGGTYILYDALQNKVEIKSLN</sequence>